<dbReference type="InterPro" id="IPR039360">
    <property type="entry name" value="Ras_GTPase"/>
</dbReference>
<dbReference type="InterPro" id="IPR001251">
    <property type="entry name" value="CRAL-TRIO_dom"/>
</dbReference>
<comment type="caution">
    <text evidence="5">The sequence shown here is derived from an EMBL/GenBank/DDBJ whole genome shotgun (WGS) entry which is preliminary data.</text>
</comment>
<dbReference type="SUPFAM" id="SSF48371">
    <property type="entry name" value="ARM repeat"/>
    <property type="match status" value="1"/>
</dbReference>
<evidence type="ECO:0000256" key="2">
    <source>
        <dbReference type="ARBA" id="ARBA00022553"/>
    </source>
</evidence>
<dbReference type="FunFam" id="3.10.590.10:FF:000006">
    <property type="entry name" value="Chromosome 7, whole genome shotgun sequence"/>
    <property type="match status" value="1"/>
</dbReference>
<dbReference type="OrthoDB" id="28245at2759"/>
<dbReference type="Proteomes" id="UP000383932">
    <property type="component" value="Unassembled WGS sequence"/>
</dbReference>
<dbReference type="Gene3D" id="3.10.590.10">
    <property type="entry name" value="ph1033 like domains"/>
    <property type="match status" value="1"/>
</dbReference>
<dbReference type="InterPro" id="IPR015947">
    <property type="entry name" value="PUA-like_sf"/>
</dbReference>
<evidence type="ECO:0000313" key="5">
    <source>
        <dbReference type="EMBL" id="KAB5596219.1"/>
    </source>
</evidence>
<gene>
    <name evidence="5" type="ORF">CTheo_204</name>
</gene>
<dbReference type="InterPro" id="IPR036865">
    <property type="entry name" value="CRAL-TRIO_dom_sf"/>
</dbReference>
<feature type="compositionally biased region" description="Gly residues" evidence="3">
    <location>
        <begin position="236"/>
        <end position="251"/>
    </location>
</feature>
<dbReference type="Gene3D" id="1.10.506.10">
    <property type="entry name" value="GTPase Activation - p120gap, domain 1"/>
    <property type="match status" value="2"/>
</dbReference>
<dbReference type="InterPro" id="IPR047197">
    <property type="entry name" value="THYN1-like_EVE"/>
</dbReference>
<dbReference type="SUPFAM" id="SSF88697">
    <property type="entry name" value="PUA domain-like"/>
    <property type="match status" value="1"/>
</dbReference>
<feature type="compositionally biased region" description="Polar residues" evidence="3">
    <location>
        <begin position="252"/>
        <end position="274"/>
    </location>
</feature>
<dbReference type="PROSITE" id="PS00509">
    <property type="entry name" value="RAS_GTPASE_ACTIV_1"/>
    <property type="match status" value="1"/>
</dbReference>
<dbReference type="Gene3D" id="2.30.29.30">
    <property type="entry name" value="Pleckstrin-homology domain (PH domain)/Phosphotyrosine-binding domain (PTB)"/>
    <property type="match status" value="1"/>
</dbReference>
<feature type="compositionally biased region" description="Basic and acidic residues" evidence="3">
    <location>
        <begin position="1324"/>
        <end position="1338"/>
    </location>
</feature>
<keyword evidence="1" id="KW-0343">GTPase activation</keyword>
<reference evidence="5 6" key="1">
    <citation type="journal article" date="2019" name="Fungal Biol. Biotechnol.">
        <title>Draft genome sequence of fastidious pathogen Ceratobasidium theobromae, which causes vascular-streak dieback in Theobroma cacao.</title>
        <authorList>
            <person name="Ali S.S."/>
            <person name="Asman A."/>
            <person name="Shao J."/>
            <person name="Firmansyah A.P."/>
            <person name="Susilo A.W."/>
            <person name="Rosmana A."/>
            <person name="McMahon P."/>
            <person name="Junaid M."/>
            <person name="Guest D."/>
            <person name="Kheng T.Y."/>
            <person name="Meinhardt L.W."/>
            <person name="Bailey B.A."/>
        </authorList>
    </citation>
    <scope>NUCLEOTIDE SEQUENCE [LARGE SCALE GENOMIC DNA]</scope>
    <source>
        <strain evidence="5 6">CT2</strain>
    </source>
</reference>
<feature type="region of interest" description="Disordered" evidence="3">
    <location>
        <begin position="143"/>
        <end position="162"/>
    </location>
</feature>
<keyword evidence="6" id="KW-1185">Reference proteome</keyword>
<feature type="region of interest" description="Disordered" evidence="3">
    <location>
        <begin position="1305"/>
        <end position="1357"/>
    </location>
</feature>
<dbReference type="GO" id="GO:0005096">
    <property type="term" value="F:GTPase activator activity"/>
    <property type="evidence" value="ECO:0007669"/>
    <property type="project" value="UniProtKB-KW"/>
</dbReference>
<dbReference type="InterPro" id="IPR001936">
    <property type="entry name" value="RasGAP_dom"/>
</dbReference>
<dbReference type="InterPro" id="IPR002740">
    <property type="entry name" value="EVE_domain"/>
</dbReference>
<feature type="domain" description="Ras-GAP" evidence="4">
    <location>
        <begin position="1400"/>
        <end position="1609"/>
    </location>
</feature>
<proteinExistence type="predicted"/>
<feature type="region of interest" description="Disordered" evidence="3">
    <location>
        <begin position="230"/>
        <end position="307"/>
    </location>
</feature>
<accession>A0A5N5QX79</accession>
<protein>
    <submittedName>
        <fullName evidence="5">RasGAP domain containing protein</fullName>
    </submittedName>
</protein>
<feature type="compositionally biased region" description="Basic residues" evidence="3">
    <location>
        <begin position="3061"/>
        <end position="3070"/>
    </location>
</feature>
<dbReference type="InterPro" id="IPR008936">
    <property type="entry name" value="Rho_GTPase_activation_prot"/>
</dbReference>
<dbReference type="SMART" id="SM00323">
    <property type="entry name" value="RasGAP"/>
    <property type="match status" value="1"/>
</dbReference>
<feature type="region of interest" description="Disordered" evidence="3">
    <location>
        <begin position="3044"/>
        <end position="3106"/>
    </location>
</feature>
<dbReference type="PANTHER" id="PTHR10194">
    <property type="entry name" value="RAS GTPASE-ACTIVATING PROTEINS"/>
    <property type="match status" value="1"/>
</dbReference>
<dbReference type="EMBL" id="SSOP01000002">
    <property type="protein sequence ID" value="KAB5596219.1"/>
    <property type="molecule type" value="Genomic_DNA"/>
</dbReference>
<dbReference type="InterPro" id="IPR023152">
    <property type="entry name" value="RasGAP_CS"/>
</dbReference>
<dbReference type="PROSITE" id="PS50018">
    <property type="entry name" value="RAS_GTPASE_ACTIV_2"/>
    <property type="match status" value="1"/>
</dbReference>
<evidence type="ECO:0000256" key="3">
    <source>
        <dbReference type="SAM" id="MobiDB-lite"/>
    </source>
</evidence>
<dbReference type="CDD" id="cd05392">
    <property type="entry name" value="RasGAP_Neurofibromin_like"/>
    <property type="match status" value="1"/>
</dbReference>
<sequence>MHSTGSHRPSDSASTLLPAQSAGRTMSSLALPSTHVPQSHKTIIDALVNRLRVKLPCNSGLNLHAVESDRALQQAVELLIQLSRTQLHVVAYALSQLLEKVTKNSTLNPDGFLPLDVLHSQFYILKILSAALSFRFQLVRDTNRDPQSPTLHEPRRQPSHSSMASSAGIIFDALPLSDEVVQYTLLVMVYIMRQNSAVAERARTIGLMYNEHVPDFHSVDAAGLTHISPSATVAGSSGGTTRPGGPDGSVGKGSTLSSSVREADTTSPSWTSPGAASIPPLPNSAYPFAAGMNGPSKPLRSTGQTGTNTTPALTSLVAPAAACYSDTPASLSWLVYRYAARVVFSISTSNWDAVFSRVRGWIRAAHASASGGGGDELADTMDVRLMTCSAVDSTRLGNILAEVSSLIVGVKDKSKLVIANAVRQAIWNWIEVLPNEYADLLAGRRSLDGAPERLFDMLYAQTERDNKQRSFWSTLTILLAISPERLKGLEMGGRVKKDRKVTAFKETLVKAIHSTNRSQREPAISCLAELSRAASFVGAAGTPSFGEGMAIKSIAQDVMEEVRNRLFAPPAPQRPFTEQSDTLDVSFHVDSLVAIFRCYPHIAVSTAFPAVLAPECSEAVKLVGVRACLLLASEVTRVPSQPPLDELINATSGRLKRILISSTEGLGEKLPDGTNIVQRTYPAAYRAASDLGDKDQLILALLALFRTDVRFFFTLRPGNPSDIPHCVRDALLLLRQPFDPCIRTAAARTFGILAATARHMPIGHPLIVGARELAANTGPNALRAGALLIYSSTNPKDLRLAYNSLISIVLARYANPIELSSTQKMLNTKAALQLYPVPASKFLVMVEVACLIAITSIHQDIVTHASRNLGLLVAIEKMELAPEPSGCSADLLLKRASVYEALGDMNMVVIGRIALQKQIRKLLRTAAAPSTINLAAWSECFHRWDERTSRLEHLTDDGLMEWQNLTNFLATWGGSCVCNENRFPAFRELAQVDEIPERMLRPASAAKKVEEFIVRMVELLKSTHLFCRETVKEALGQELHPRLYSMLMGRFLSAIQDQLRGDIVWNKELCQCVEQGVTVLKLIFERIASETDTSHIKVSISALVRGELQVLHTAPKDDASAMRIRVKFCQMVHSLFEKRDFLALEKELMLRSELLEAFAEWAMVELPANTPDTQHRTQSEVNVACLKTVVLLLDRFQLSALENPSEEDAFNVRSRLFYRYFQFFVRVIRQCFEKFPLGDERGQRVAFGLAKDVPTYRQLAIQGLSLLLDANMDVGLKHCLSMAYHDDPHVRTVFIHVFSQVLGTEPSDAEPENHNDTPTENGDDDHTDKIEVKSKTDLEPENEEKDEERGEDRERKRKRIFQIADRKAEGQIQPSRLCEMVRGPNIMIAMAMCNVCPAHEIDNLIHVILNIFDTRKSLLRLLKALIDREVAQTSGESNLFRSNSMCMRVLSAFARMQGYNYLRKILSPLIAQMVAMPADRSYELDPKRPDGKNVEENAKNLSIIAQAFLHVICDSAPGLPPILREVCNHIADAVYAHGVRLTHSRSNSINRNEVWPESSFPAVGSFMFLRFICPAIVSPEMVDIELPRENARIRRGLMLITKIIQNLANNVLFGKEPYLIPLNNLLEANIVPLARFLNEVIHFTPPDEDDVEEWLGMTYDEVDQMVLHRYFSDHVDKIGKDLLIASRPGSTQANDTVAGKRQWDKLVNVLVELGQPVEVPVLARNTSEDHVQYKHFMRSQAHRTPDASIRDMFIEAPGAMSSSQLSIEDTPNVYIFRIAQLNIETVEFQLLLYRIFSLIGSNTAPFDLILDCTAFSATSEIPTQWINEFVEVTPFDFVDRLRTIYIVGPNHLAQKFLRKLYHRFSGMGFGKTVVAVSATSDLIEKIHPDSLAPLTAASSLEREVLQTFSNVYQYSPQRMRAPITISVATTHIRITSGRPIAIYPGLNCKLTDTIFLRDIDDVYNVAAGREAGEFIIRRHDGVRTMLFASRDREEIVKASGQMFYTAFTKLLQAIRTSKNNLSAEGKYAGRDHFAHLGDISATLMNVALLNLGAENEQLRSSAYELLCSVCQHLDYKDIRLVTSRGFFVPSNNSAFAAYFSDKLASHAPHLTLDFLTDFAMGFNKATAAQQVASLNYLHPWVSNLASFLDPSSQLFESSGEKVRLCIRTLIDMTVKNSEFYPLVNKLVWENLGRSHSGMVNATLDELTRSAIDGGLGSTRCELIAEALVNMSSVEVKGKLLARLRRAITRIKNPPPASPADDIAWNEVAAITRLVYMVLQNNRPPVQILIYIPEIFYLVTVLSTAGPLLLRKTVYGILVNVVQAFLTNKNTDDETKESLRKLLNQTMNPEFQTVLGITRPDSRSEFVLFNPQSDSVAMIKLEELTSFLLEIISSGASSIGLANTWRGRWMSLLSSTAFQLSAYVQSRAFVVMGRLLEIPNTDVDDDLFYQMLVAFQSALATANEDDPTPLLSMLRSLSKAVVRLPAESRYLAQVTWIAIAIIQSGYAALFAEAAGLLESTLLALEKYNAFAQRTITSCLKEYRSDPLDEIYLQLDELHSLSYSSEATFSFSLASIISRGLRLAPTCAPAISLLKTLLRISRDAQGPPPPGPRGTLRTDRVGYFLALLSQITTSTEYAELLELAGLDPDWLPPADADDLEKSGAAPGVDIGLFGDMSNETVLLVSSFAVTMINCSQSEVERQILFGLIAEAVITYPEIVAIACESMLDRINDAFCNSPNPTILNAVSIIFRLTSGDRMWTNDPAPSHVTSPHSISTSTLNTNGDLPGIQNGSQTHDYALGELKMRAMYSRRALHYSVSTTRALSLTMPKYWLMKAEPDSRIVKGKDVKVLTAPNYHHCKLIPTQFSVDDFEASRTTAWEGVRNHEAKNIMRKDMKVGDKVLFYHSNCKVPGIAAFAEVSKEAFPDHTANDPSHPYYDPKSSSRPPNSEPTWWMVELTFKERLRHFVSLALLRSIAAATTIDDLAVHSANSENHQNQLSYLTVDDLKALKAMPLLDRGRLSVQPVNEAAWVTISKLAEKGGWSDQAKIKPTKIASSGKPANRTKPTKTAKRKLRIQEDQAPLAADGSLSTELQTHHPGSAPRRSKRLKN</sequence>
<evidence type="ECO:0000313" key="6">
    <source>
        <dbReference type="Proteomes" id="UP000383932"/>
    </source>
</evidence>
<dbReference type="CDD" id="cd21133">
    <property type="entry name" value="EVE"/>
    <property type="match status" value="1"/>
</dbReference>
<dbReference type="Gene3D" id="3.40.525.10">
    <property type="entry name" value="CRAL-TRIO lipid binding domain"/>
    <property type="match status" value="1"/>
</dbReference>
<dbReference type="SUPFAM" id="SSF48350">
    <property type="entry name" value="GTPase activation domain, GAP"/>
    <property type="match status" value="1"/>
</dbReference>
<name>A0A5N5QX79_9AGAM</name>
<dbReference type="InterPro" id="IPR011993">
    <property type="entry name" value="PH-like_dom_sf"/>
</dbReference>
<keyword evidence="2" id="KW-0597">Phosphoprotein</keyword>
<dbReference type="Pfam" id="PF00616">
    <property type="entry name" value="RasGAP"/>
    <property type="match status" value="2"/>
</dbReference>
<evidence type="ECO:0000256" key="1">
    <source>
        <dbReference type="ARBA" id="ARBA00022468"/>
    </source>
</evidence>
<dbReference type="Pfam" id="PF13716">
    <property type="entry name" value="CRAL_TRIO_2"/>
    <property type="match status" value="1"/>
</dbReference>
<organism evidence="5 6">
    <name type="scientific">Ceratobasidium theobromae</name>
    <dbReference type="NCBI Taxonomy" id="1582974"/>
    <lineage>
        <taxon>Eukaryota</taxon>
        <taxon>Fungi</taxon>
        <taxon>Dikarya</taxon>
        <taxon>Basidiomycota</taxon>
        <taxon>Agaricomycotina</taxon>
        <taxon>Agaricomycetes</taxon>
        <taxon>Cantharellales</taxon>
        <taxon>Ceratobasidiaceae</taxon>
        <taxon>Ceratobasidium</taxon>
    </lineage>
</organism>
<evidence type="ECO:0000259" key="4">
    <source>
        <dbReference type="PROSITE" id="PS50018"/>
    </source>
</evidence>
<dbReference type="Pfam" id="PF01878">
    <property type="entry name" value="EVE"/>
    <property type="match status" value="1"/>
</dbReference>
<dbReference type="PANTHER" id="PTHR10194:SF142">
    <property type="entry name" value="NEUROFIBROMIN"/>
    <property type="match status" value="1"/>
</dbReference>
<dbReference type="InterPro" id="IPR016024">
    <property type="entry name" value="ARM-type_fold"/>
</dbReference>